<sequence>MKRISLIASAVIAFTATTATADTIGGEIAVGGWNHEPSGWIQYPSNPTDANKIDLNKDLNLDTKSEIYIRAKIEHPIPILPNIKLAYTQATSSGEGESTNDYQFGDITIPAGSKTSTDAQLNSYDATFYYEIIDIGMDLDLGITARYIDGYTDITVNPGTPGEQHDKSDLSFVLPLIYANVRVPIPFFEGLSVGAEGNYITYDGSTVYDLQADLRYTFTMGLGVEAGYRAQKYKLDDVEDTSSDVDIEGFFVGAVWDF</sequence>
<keyword evidence="1" id="KW-0732">Signal</keyword>
<dbReference type="InterPro" id="IPR026387">
    <property type="entry name" value="OMP_w_GlyGly"/>
</dbReference>
<dbReference type="RefSeq" id="WP_286336068.1">
    <property type="nucleotide sequence ID" value="NZ_AP027370.1"/>
</dbReference>
<proteinExistence type="predicted"/>
<keyword evidence="3" id="KW-1185">Reference proteome</keyword>
<organism evidence="2 3">
    <name type="scientific">Hydrogenimonas cancrithermarum</name>
    <dbReference type="NCBI Taxonomy" id="2993563"/>
    <lineage>
        <taxon>Bacteria</taxon>
        <taxon>Pseudomonadati</taxon>
        <taxon>Campylobacterota</taxon>
        <taxon>Epsilonproteobacteria</taxon>
        <taxon>Campylobacterales</taxon>
        <taxon>Hydrogenimonadaceae</taxon>
        <taxon>Hydrogenimonas</taxon>
    </lineage>
</organism>
<dbReference type="Proteomes" id="UP001321445">
    <property type="component" value="Chromosome"/>
</dbReference>
<accession>A0ABM8FLA7</accession>
<protein>
    <recommendedName>
        <fullName evidence="4">Outer membrane protein</fullName>
    </recommendedName>
</protein>
<feature type="chain" id="PRO_5045981125" description="Outer membrane protein" evidence="1">
    <location>
        <begin position="22"/>
        <end position="258"/>
    </location>
</feature>
<evidence type="ECO:0000256" key="1">
    <source>
        <dbReference type="SAM" id="SignalP"/>
    </source>
</evidence>
<dbReference type="NCBIfam" id="TIGR04219">
    <property type="entry name" value="OMP_w_GlyGly"/>
    <property type="match status" value="1"/>
</dbReference>
<reference evidence="2 3" key="1">
    <citation type="submission" date="2023-03" db="EMBL/GenBank/DDBJ databases">
        <title>Description of Hydrogenimonas sp. ISO32.</title>
        <authorList>
            <person name="Mino S."/>
            <person name="Fukazawa S."/>
            <person name="Sawabe T."/>
        </authorList>
    </citation>
    <scope>NUCLEOTIDE SEQUENCE [LARGE SCALE GENOMIC DNA]</scope>
    <source>
        <strain evidence="2 3">ISO32</strain>
    </source>
</reference>
<dbReference type="EMBL" id="AP027370">
    <property type="protein sequence ID" value="BDY13094.1"/>
    <property type="molecule type" value="Genomic_DNA"/>
</dbReference>
<gene>
    <name evidence="2" type="ORF">HCR_14060</name>
</gene>
<evidence type="ECO:0000313" key="2">
    <source>
        <dbReference type="EMBL" id="BDY13094.1"/>
    </source>
</evidence>
<evidence type="ECO:0008006" key="4">
    <source>
        <dbReference type="Google" id="ProtNLM"/>
    </source>
</evidence>
<feature type="signal peptide" evidence="1">
    <location>
        <begin position="1"/>
        <end position="21"/>
    </location>
</feature>
<name>A0ABM8FLA7_9BACT</name>
<evidence type="ECO:0000313" key="3">
    <source>
        <dbReference type="Proteomes" id="UP001321445"/>
    </source>
</evidence>